<keyword evidence="1" id="KW-0812">Transmembrane</keyword>
<keyword evidence="1" id="KW-0472">Membrane</keyword>
<keyword evidence="3" id="KW-1185">Reference proteome</keyword>
<reference evidence="2 3" key="2">
    <citation type="journal article" date="2021" name="Genomics">
        <title>High-quality reference genome for Clonorchis sinensis.</title>
        <authorList>
            <person name="Young N.D."/>
            <person name="Stroehlein A.J."/>
            <person name="Kinkar L."/>
            <person name="Wang T."/>
            <person name="Sohn W.M."/>
            <person name="Chang B.C.H."/>
            <person name="Kaur P."/>
            <person name="Weisz D."/>
            <person name="Dudchenko O."/>
            <person name="Aiden E.L."/>
            <person name="Korhonen P.K."/>
            <person name="Gasser R.B."/>
        </authorList>
    </citation>
    <scope>NUCLEOTIDE SEQUENCE [LARGE SCALE GENOMIC DNA]</scope>
    <source>
        <strain evidence="2">Cs-k2</strain>
    </source>
</reference>
<proteinExistence type="predicted"/>
<sequence>MHRRCNFVIHLCGWSCVVVMVPSVSPFGHSHVRSPLKSLFSACSTVPLPSPTLLPAHAHKGFDSRWLRMYWLIGFFLFGLLTADESSSLVRSNHPHAQTIRAGSRYFCQPPPFPGGQSSPISVFSLGPPFSTFLSPNEPSPILFDIVNNVKCQ</sequence>
<reference evidence="2 3" key="1">
    <citation type="journal article" date="2018" name="Biotechnol. Adv.">
        <title>Improved genomic resources and new bioinformatic workflow for the carcinogenic parasite Clonorchis sinensis: Biotechnological implications.</title>
        <authorList>
            <person name="Wang D."/>
            <person name="Korhonen P.K."/>
            <person name="Gasser R.B."/>
            <person name="Young N.D."/>
        </authorList>
    </citation>
    <scope>NUCLEOTIDE SEQUENCE [LARGE SCALE GENOMIC DNA]</scope>
    <source>
        <strain evidence="2">Cs-k2</strain>
    </source>
</reference>
<protein>
    <submittedName>
        <fullName evidence="2">Uncharacterized protein</fullName>
    </submittedName>
</protein>
<comment type="caution">
    <text evidence="2">The sequence shown here is derived from an EMBL/GenBank/DDBJ whole genome shotgun (WGS) entry which is preliminary data.</text>
</comment>
<accession>A0A8T1LXG9</accession>
<dbReference type="OrthoDB" id="10470491at2759"/>
<feature type="transmembrane region" description="Helical" evidence="1">
    <location>
        <begin position="66"/>
        <end position="83"/>
    </location>
</feature>
<dbReference type="Proteomes" id="UP000286415">
    <property type="component" value="Unassembled WGS sequence"/>
</dbReference>
<dbReference type="EMBL" id="NIRI02000077">
    <property type="protein sequence ID" value="KAG5441332.1"/>
    <property type="molecule type" value="Genomic_DNA"/>
</dbReference>
<organism evidence="2 3">
    <name type="scientific">Clonorchis sinensis</name>
    <name type="common">Chinese liver fluke</name>
    <dbReference type="NCBI Taxonomy" id="79923"/>
    <lineage>
        <taxon>Eukaryota</taxon>
        <taxon>Metazoa</taxon>
        <taxon>Spiralia</taxon>
        <taxon>Lophotrochozoa</taxon>
        <taxon>Platyhelminthes</taxon>
        <taxon>Trematoda</taxon>
        <taxon>Digenea</taxon>
        <taxon>Opisthorchiida</taxon>
        <taxon>Opisthorchiata</taxon>
        <taxon>Opisthorchiidae</taxon>
        <taxon>Clonorchis</taxon>
    </lineage>
</organism>
<gene>
    <name evidence="2" type="ORF">CSKR_202151</name>
</gene>
<name>A0A8T1LXG9_CLOSI</name>
<evidence type="ECO:0000313" key="2">
    <source>
        <dbReference type="EMBL" id="KAG5441332.1"/>
    </source>
</evidence>
<dbReference type="AlphaFoldDB" id="A0A8T1LXG9"/>
<evidence type="ECO:0000313" key="3">
    <source>
        <dbReference type="Proteomes" id="UP000286415"/>
    </source>
</evidence>
<feature type="transmembrane region" description="Helical" evidence="1">
    <location>
        <begin position="7"/>
        <end position="28"/>
    </location>
</feature>
<evidence type="ECO:0000256" key="1">
    <source>
        <dbReference type="SAM" id="Phobius"/>
    </source>
</evidence>
<keyword evidence="1" id="KW-1133">Transmembrane helix</keyword>